<feature type="transmembrane region" description="Helical" evidence="1">
    <location>
        <begin position="90"/>
        <end position="116"/>
    </location>
</feature>
<keyword evidence="1" id="KW-0472">Membrane</keyword>
<sequence length="174" mass="19570">MSPEPLDMPHGLPFYVQRETQICGQADNQTIDDNGAFDHSFSPYTARVKYHKGYNGGHHRGFKLGYRLADRDDYGGYGSDNRSVHKTRTLVAIIMCSVGGGLLLLVVGTSLAVFAYRRCKAWVQKQQQKRDQEQQSIQGLDTNPYKMSPVVETLHTLRSGDDDLECMECPPRDS</sequence>
<keyword evidence="1" id="KW-1133">Transmembrane helix</keyword>
<proteinExistence type="predicted"/>
<evidence type="ECO:0000256" key="1">
    <source>
        <dbReference type="SAM" id="Phobius"/>
    </source>
</evidence>
<protein>
    <submittedName>
        <fullName evidence="2">Uncharacterized protein</fullName>
    </submittedName>
</protein>
<comment type="caution">
    <text evidence="2">The sequence shown here is derived from an EMBL/GenBank/DDBJ whole genome shotgun (WGS) entry which is preliminary data.</text>
</comment>
<gene>
    <name evidence="2" type="ORF">ElyMa_005642400</name>
</gene>
<reference evidence="2 3" key="1">
    <citation type="journal article" date="2021" name="Elife">
        <title>Chloroplast acquisition without the gene transfer in kleptoplastic sea slugs, Plakobranchus ocellatus.</title>
        <authorList>
            <person name="Maeda T."/>
            <person name="Takahashi S."/>
            <person name="Yoshida T."/>
            <person name="Shimamura S."/>
            <person name="Takaki Y."/>
            <person name="Nagai Y."/>
            <person name="Toyoda A."/>
            <person name="Suzuki Y."/>
            <person name="Arimoto A."/>
            <person name="Ishii H."/>
            <person name="Satoh N."/>
            <person name="Nishiyama T."/>
            <person name="Hasebe M."/>
            <person name="Maruyama T."/>
            <person name="Minagawa J."/>
            <person name="Obokata J."/>
            <person name="Shigenobu S."/>
        </authorList>
    </citation>
    <scope>NUCLEOTIDE SEQUENCE [LARGE SCALE GENOMIC DNA]</scope>
</reference>
<evidence type="ECO:0000313" key="3">
    <source>
        <dbReference type="Proteomes" id="UP000762676"/>
    </source>
</evidence>
<dbReference type="EMBL" id="BMAT01011281">
    <property type="protein sequence ID" value="GFR69896.1"/>
    <property type="molecule type" value="Genomic_DNA"/>
</dbReference>
<keyword evidence="3" id="KW-1185">Reference proteome</keyword>
<evidence type="ECO:0000313" key="2">
    <source>
        <dbReference type="EMBL" id="GFR69896.1"/>
    </source>
</evidence>
<dbReference type="AlphaFoldDB" id="A0AAV4FAL0"/>
<keyword evidence="1" id="KW-0812">Transmembrane</keyword>
<dbReference type="Proteomes" id="UP000762676">
    <property type="component" value="Unassembled WGS sequence"/>
</dbReference>
<accession>A0AAV4FAL0</accession>
<name>A0AAV4FAL0_9GAST</name>
<organism evidence="2 3">
    <name type="scientific">Elysia marginata</name>
    <dbReference type="NCBI Taxonomy" id="1093978"/>
    <lineage>
        <taxon>Eukaryota</taxon>
        <taxon>Metazoa</taxon>
        <taxon>Spiralia</taxon>
        <taxon>Lophotrochozoa</taxon>
        <taxon>Mollusca</taxon>
        <taxon>Gastropoda</taxon>
        <taxon>Heterobranchia</taxon>
        <taxon>Euthyneura</taxon>
        <taxon>Panpulmonata</taxon>
        <taxon>Sacoglossa</taxon>
        <taxon>Placobranchoidea</taxon>
        <taxon>Plakobranchidae</taxon>
        <taxon>Elysia</taxon>
    </lineage>
</organism>